<accession>A0A1G6AR31</accession>
<dbReference type="Proteomes" id="UP000199228">
    <property type="component" value="Unassembled WGS sequence"/>
</dbReference>
<dbReference type="STRING" id="1732.SAMN02910417_00876"/>
<evidence type="ECO:0000313" key="1">
    <source>
        <dbReference type="EMBL" id="SDB10876.1"/>
    </source>
</evidence>
<evidence type="ECO:0000313" key="2">
    <source>
        <dbReference type="Proteomes" id="UP000199228"/>
    </source>
</evidence>
<name>A0A1G6AR31_EUBOX</name>
<dbReference type="RefSeq" id="WP_090172578.1">
    <property type="nucleotide sequence ID" value="NZ_FMXR01000006.1"/>
</dbReference>
<proteinExistence type="predicted"/>
<dbReference type="EMBL" id="FMXR01000006">
    <property type="protein sequence ID" value="SDB10876.1"/>
    <property type="molecule type" value="Genomic_DNA"/>
</dbReference>
<protein>
    <submittedName>
        <fullName evidence="1">Uncharacterized protein</fullName>
    </submittedName>
</protein>
<keyword evidence="2" id="KW-1185">Reference proteome</keyword>
<dbReference type="AlphaFoldDB" id="A0A1G6AR31"/>
<reference evidence="1 2" key="1">
    <citation type="submission" date="2016-10" db="EMBL/GenBank/DDBJ databases">
        <authorList>
            <person name="de Groot N.N."/>
        </authorList>
    </citation>
    <scope>NUCLEOTIDE SEQUENCE [LARGE SCALE GENOMIC DNA]</scope>
    <source>
        <strain evidence="1 2">DSM 3217</strain>
    </source>
</reference>
<gene>
    <name evidence="1" type="ORF">SAMN02910417_00876</name>
</gene>
<sequence>MNTKTINSKLFQSHKSVIRAMRKYQKESNEANAKLNTMIEDVIYALNNDSAVQGKSAKELRCEAAFGDFMDSFLEETSELNKIPMALIYFVYKMYCNRFSEYSFDTKAQFKHALLMYLELCEDKKWVFKEDQCRWPLNDDIPKLPKTLKGIEMKRYYSEFDRRRGVLVKVV</sequence>
<organism evidence="1 2">
    <name type="scientific">Eubacterium oxidoreducens</name>
    <dbReference type="NCBI Taxonomy" id="1732"/>
    <lineage>
        <taxon>Bacteria</taxon>
        <taxon>Bacillati</taxon>
        <taxon>Bacillota</taxon>
        <taxon>Clostridia</taxon>
        <taxon>Eubacteriales</taxon>
        <taxon>Eubacteriaceae</taxon>
        <taxon>Eubacterium</taxon>
    </lineage>
</organism>